<name>A0ABV0XXL3_9TELE</name>
<keyword evidence="2" id="KW-0677">Repeat</keyword>
<organism evidence="3 4">
    <name type="scientific">Ameca splendens</name>
    <dbReference type="NCBI Taxonomy" id="208324"/>
    <lineage>
        <taxon>Eukaryota</taxon>
        <taxon>Metazoa</taxon>
        <taxon>Chordata</taxon>
        <taxon>Craniata</taxon>
        <taxon>Vertebrata</taxon>
        <taxon>Euteleostomi</taxon>
        <taxon>Actinopterygii</taxon>
        <taxon>Neopterygii</taxon>
        <taxon>Teleostei</taxon>
        <taxon>Neoteleostei</taxon>
        <taxon>Acanthomorphata</taxon>
        <taxon>Ovalentaria</taxon>
        <taxon>Atherinomorphae</taxon>
        <taxon>Cyprinodontiformes</taxon>
        <taxon>Goodeidae</taxon>
        <taxon>Ameca</taxon>
    </lineage>
</organism>
<gene>
    <name evidence="3" type="ORF">AMECASPLE_000417</name>
</gene>
<evidence type="ECO:0000256" key="2">
    <source>
        <dbReference type="ARBA" id="ARBA00022737"/>
    </source>
</evidence>
<evidence type="ECO:0008006" key="5">
    <source>
        <dbReference type="Google" id="ProtNLM"/>
    </source>
</evidence>
<dbReference type="PANTHER" id="PTHR24412">
    <property type="entry name" value="KELCH PROTEIN"/>
    <property type="match status" value="1"/>
</dbReference>
<dbReference type="PANTHER" id="PTHR24412:SF10">
    <property type="entry name" value="KELCH-LIKE PROTEIN 29"/>
    <property type="match status" value="1"/>
</dbReference>
<accession>A0ABV0XXL3</accession>
<evidence type="ECO:0000313" key="4">
    <source>
        <dbReference type="Proteomes" id="UP001469553"/>
    </source>
</evidence>
<dbReference type="Pfam" id="PF01344">
    <property type="entry name" value="Kelch_1"/>
    <property type="match status" value="2"/>
</dbReference>
<comment type="caution">
    <text evidence="3">The sequence shown here is derived from an EMBL/GenBank/DDBJ whole genome shotgun (WGS) entry which is preliminary data.</text>
</comment>
<dbReference type="SMART" id="SM00612">
    <property type="entry name" value="Kelch"/>
    <property type="match status" value="3"/>
</dbReference>
<sequence length="226" mass="24547">MRHNMMMDELLQCPSNDEKKAPSTFRGNGQKCFTGRRSTALFLQPSPSPLPQRYDTITNTWETVSPLPKPVHSAAATVCGGKIYVFGGVNEAGRSAGVLQSYIPQTNAWSFIESPMIDNKYAPAVSLNGFIFILGGAYARATTIYDPDKGNIKAGPNMNHSRQFCSAVVLDGKIYATGGIVSSEGPALGNMETFDPCTNMWTLLQSLPCPLFRHGCVVIKKYIQSG</sequence>
<keyword evidence="1" id="KW-0880">Kelch repeat</keyword>
<dbReference type="Gene3D" id="2.120.10.80">
    <property type="entry name" value="Kelch-type beta propeller"/>
    <property type="match status" value="1"/>
</dbReference>
<dbReference type="InterPro" id="IPR006652">
    <property type="entry name" value="Kelch_1"/>
</dbReference>
<evidence type="ECO:0000256" key="1">
    <source>
        <dbReference type="ARBA" id="ARBA00022441"/>
    </source>
</evidence>
<dbReference type="EMBL" id="JAHRIP010018822">
    <property type="protein sequence ID" value="MEQ2286237.1"/>
    <property type="molecule type" value="Genomic_DNA"/>
</dbReference>
<protein>
    <recommendedName>
        <fullName evidence="5">Kelch-like protein 29</fullName>
    </recommendedName>
</protein>
<proteinExistence type="predicted"/>
<dbReference type="Proteomes" id="UP001469553">
    <property type="component" value="Unassembled WGS sequence"/>
</dbReference>
<evidence type="ECO:0000313" key="3">
    <source>
        <dbReference type="EMBL" id="MEQ2286237.1"/>
    </source>
</evidence>
<dbReference type="InterPro" id="IPR015915">
    <property type="entry name" value="Kelch-typ_b-propeller"/>
</dbReference>
<reference evidence="3 4" key="1">
    <citation type="submission" date="2021-06" db="EMBL/GenBank/DDBJ databases">
        <authorList>
            <person name="Palmer J.M."/>
        </authorList>
    </citation>
    <scope>NUCLEOTIDE SEQUENCE [LARGE SCALE GENOMIC DNA]</scope>
    <source>
        <strain evidence="3 4">AS_MEX2019</strain>
        <tissue evidence="3">Muscle</tissue>
    </source>
</reference>
<keyword evidence="4" id="KW-1185">Reference proteome</keyword>
<dbReference type="SUPFAM" id="SSF117281">
    <property type="entry name" value="Kelch motif"/>
    <property type="match status" value="1"/>
</dbReference>